<dbReference type="PANTHER" id="PTHR45856">
    <property type="entry name" value="ALPHA/BETA-HYDROLASES SUPERFAMILY PROTEIN"/>
    <property type="match status" value="1"/>
</dbReference>
<dbReference type="EMBL" id="CM007890">
    <property type="protein sequence ID" value="OTG36027.1"/>
    <property type="molecule type" value="Genomic_DNA"/>
</dbReference>
<evidence type="ECO:0000313" key="3">
    <source>
        <dbReference type="EMBL" id="OTG36027.1"/>
    </source>
</evidence>
<dbReference type="GO" id="GO:0016787">
    <property type="term" value="F:hydrolase activity"/>
    <property type="evidence" value="ECO:0007669"/>
    <property type="project" value="UniProtKB-KW"/>
</dbReference>
<keyword evidence="4" id="KW-1185">Reference proteome</keyword>
<dbReference type="PANTHER" id="PTHR45856:SF11">
    <property type="entry name" value="FUNGAL LIPASE-LIKE DOMAIN-CONTAINING PROTEIN"/>
    <property type="match status" value="1"/>
</dbReference>
<feature type="domain" description="Fungal lipase-type" evidence="2">
    <location>
        <begin position="5"/>
        <end position="107"/>
    </location>
</feature>
<name>A0A251VK65_HELAN</name>
<reference evidence="4" key="1">
    <citation type="journal article" date="2017" name="Nature">
        <title>The sunflower genome provides insights into oil metabolism, flowering and Asterid evolution.</title>
        <authorList>
            <person name="Badouin H."/>
            <person name="Gouzy J."/>
            <person name="Grassa C.J."/>
            <person name="Murat F."/>
            <person name="Staton S.E."/>
            <person name="Cottret L."/>
            <person name="Lelandais-Briere C."/>
            <person name="Owens G.L."/>
            <person name="Carrere S."/>
            <person name="Mayjonade B."/>
            <person name="Legrand L."/>
            <person name="Gill N."/>
            <person name="Kane N.C."/>
            <person name="Bowers J.E."/>
            <person name="Hubner S."/>
            <person name="Bellec A."/>
            <person name="Berard A."/>
            <person name="Berges H."/>
            <person name="Blanchet N."/>
            <person name="Boniface M.C."/>
            <person name="Brunel D."/>
            <person name="Catrice O."/>
            <person name="Chaidir N."/>
            <person name="Claudel C."/>
            <person name="Donnadieu C."/>
            <person name="Faraut T."/>
            <person name="Fievet G."/>
            <person name="Helmstetter N."/>
            <person name="King M."/>
            <person name="Knapp S.J."/>
            <person name="Lai Z."/>
            <person name="Le Paslier M.C."/>
            <person name="Lippi Y."/>
            <person name="Lorenzon L."/>
            <person name="Mandel J.R."/>
            <person name="Marage G."/>
            <person name="Marchand G."/>
            <person name="Marquand E."/>
            <person name="Bret-Mestries E."/>
            <person name="Morien E."/>
            <person name="Nambeesan S."/>
            <person name="Nguyen T."/>
            <person name="Pegot-Espagnet P."/>
            <person name="Pouilly N."/>
            <person name="Raftis F."/>
            <person name="Sallet E."/>
            <person name="Schiex T."/>
            <person name="Thomas J."/>
            <person name="Vandecasteele C."/>
            <person name="Vares D."/>
            <person name="Vear F."/>
            <person name="Vautrin S."/>
            <person name="Crespi M."/>
            <person name="Mangin B."/>
            <person name="Burke J.M."/>
            <person name="Salse J."/>
            <person name="Munos S."/>
            <person name="Vincourt P."/>
            <person name="Rieseberg L.H."/>
            <person name="Langlade N.B."/>
        </authorList>
    </citation>
    <scope>NUCLEOTIDE SEQUENCE [LARGE SCALE GENOMIC DNA]</scope>
    <source>
        <strain evidence="4">cv. SF193</strain>
    </source>
</reference>
<dbReference type="SUPFAM" id="SSF53474">
    <property type="entry name" value="alpha/beta-Hydrolases"/>
    <property type="match status" value="1"/>
</dbReference>
<gene>
    <name evidence="3" type="ORF">HannXRQ_Chr01g0003091</name>
</gene>
<dbReference type="InterPro" id="IPR051218">
    <property type="entry name" value="Sec_MonoDiacylglyc_Lipase"/>
</dbReference>
<dbReference type="STRING" id="4232.A0A251VK65"/>
<dbReference type="CDD" id="cd00519">
    <property type="entry name" value="Lipase_3"/>
    <property type="match status" value="1"/>
</dbReference>
<evidence type="ECO:0000259" key="2">
    <source>
        <dbReference type="Pfam" id="PF01764"/>
    </source>
</evidence>
<accession>A0A251VK65</accession>
<dbReference type="GO" id="GO:0006629">
    <property type="term" value="P:lipid metabolic process"/>
    <property type="evidence" value="ECO:0007669"/>
    <property type="project" value="InterPro"/>
</dbReference>
<protein>
    <submittedName>
        <fullName evidence="3">Putative alpha/Beta hydrolase fold protein</fullName>
    </submittedName>
</protein>
<organism evidence="3 4">
    <name type="scientific">Helianthus annuus</name>
    <name type="common">Common sunflower</name>
    <dbReference type="NCBI Taxonomy" id="4232"/>
    <lineage>
        <taxon>Eukaryota</taxon>
        <taxon>Viridiplantae</taxon>
        <taxon>Streptophyta</taxon>
        <taxon>Embryophyta</taxon>
        <taxon>Tracheophyta</taxon>
        <taxon>Spermatophyta</taxon>
        <taxon>Magnoliopsida</taxon>
        <taxon>eudicotyledons</taxon>
        <taxon>Gunneridae</taxon>
        <taxon>Pentapetalae</taxon>
        <taxon>asterids</taxon>
        <taxon>campanulids</taxon>
        <taxon>Asterales</taxon>
        <taxon>Asteraceae</taxon>
        <taxon>Asteroideae</taxon>
        <taxon>Heliantheae alliance</taxon>
        <taxon>Heliantheae</taxon>
        <taxon>Helianthus</taxon>
    </lineage>
</organism>
<dbReference type="InterPro" id="IPR002921">
    <property type="entry name" value="Fungal_lipase-type"/>
</dbReference>
<dbReference type="Pfam" id="PF01764">
    <property type="entry name" value="Lipase_3"/>
    <property type="match status" value="1"/>
</dbReference>
<proteinExistence type="predicted"/>
<sequence>MIWIVHHGFFIAYNNTIMRSGILDGVSRAKEAYGDLKIMVTGHSMGGAMAAFCGLDLALIYRSKNIQFTTFGMPRIGNAAFASYYSQAVPNTFRVTHGHDLVPHLPSYYHHFPQKKYHHFPTEALLECLRAGGGRVSAHLGEPRGWWQSSSRPWPQRLVSQWLARRSLPFKKEAKLLIAIALLKG</sequence>
<evidence type="ECO:0000256" key="1">
    <source>
        <dbReference type="ARBA" id="ARBA00022801"/>
    </source>
</evidence>
<dbReference type="AlphaFoldDB" id="A0A251VK65"/>
<dbReference type="InParanoid" id="A0A251VK65"/>
<dbReference type="Gene3D" id="3.40.50.1820">
    <property type="entry name" value="alpha/beta hydrolase"/>
    <property type="match status" value="1"/>
</dbReference>
<dbReference type="Proteomes" id="UP000215914">
    <property type="component" value="Chromosome 1"/>
</dbReference>
<keyword evidence="1 3" id="KW-0378">Hydrolase</keyword>
<evidence type="ECO:0000313" key="4">
    <source>
        <dbReference type="Proteomes" id="UP000215914"/>
    </source>
</evidence>
<dbReference type="InterPro" id="IPR029058">
    <property type="entry name" value="AB_hydrolase_fold"/>
</dbReference>